<gene>
    <name evidence="1" type="ORF">B296_00021723</name>
</gene>
<evidence type="ECO:0000313" key="1">
    <source>
        <dbReference type="EMBL" id="RRT72498.1"/>
    </source>
</evidence>
<comment type="caution">
    <text evidence="1">The sequence shown here is derived from an EMBL/GenBank/DDBJ whole genome shotgun (WGS) entry which is preliminary data.</text>
</comment>
<dbReference type="EMBL" id="AMZH03003388">
    <property type="protein sequence ID" value="RRT72498.1"/>
    <property type="molecule type" value="Genomic_DNA"/>
</dbReference>
<accession>A0A427A8H0</accession>
<name>A0A427A8H0_ENSVE</name>
<proteinExistence type="predicted"/>
<sequence length="249" mass="27280">MICHIILSTPNESCLRRIERRDSGSKLAHPLVSPVALRCLGILSGYAWSHAIGALGGWSVVPVVLYYDVIVAGITNGFDLVLARKLNSSSLAKWSKDEIKKGLSRLYHIHAGPRRLVGKARHIRASDVSYRAIWARKVVTCYAGSELPLYASSTSPTRQLTWSNWARNGYEELDNKVFGLGWLVRVDGASKSHARAEVALLWMALHPVGSYLELNYQAWGNSKVHEKGLVGMLLDRGPGGVLVTVPAVG</sequence>
<dbReference type="Proteomes" id="UP000287651">
    <property type="component" value="Unassembled WGS sequence"/>
</dbReference>
<dbReference type="AlphaFoldDB" id="A0A427A8H0"/>
<evidence type="ECO:0000313" key="2">
    <source>
        <dbReference type="Proteomes" id="UP000287651"/>
    </source>
</evidence>
<organism evidence="1 2">
    <name type="scientific">Ensete ventricosum</name>
    <name type="common">Abyssinian banana</name>
    <name type="synonym">Musa ensete</name>
    <dbReference type="NCBI Taxonomy" id="4639"/>
    <lineage>
        <taxon>Eukaryota</taxon>
        <taxon>Viridiplantae</taxon>
        <taxon>Streptophyta</taxon>
        <taxon>Embryophyta</taxon>
        <taxon>Tracheophyta</taxon>
        <taxon>Spermatophyta</taxon>
        <taxon>Magnoliopsida</taxon>
        <taxon>Liliopsida</taxon>
        <taxon>Zingiberales</taxon>
        <taxon>Musaceae</taxon>
        <taxon>Ensete</taxon>
    </lineage>
</organism>
<protein>
    <submittedName>
        <fullName evidence="1">Uncharacterized protein</fullName>
    </submittedName>
</protein>
<reference evidence="1 2" key="1">
    <citation type="journal article" date="2014" name="Agronomy (Basel)">
        <title>A Draft Genome Sequence for Ensete ventricosum, the Drought-Tolerant Tree Against Hunger.</title>
        <authorList>
            <person name="Harrison J."/>
            <person name="Moore K.A."/>
            <person name="Paszkiewicz K."/>
            <person name="Jones T."/>
            <person name="Grant M."/>
            <person name="Ambacheew D."/>
            <person name="Muzemil S."/>
            <person name="Studholme D.J."/>
        </authorList>
    </citation>
    <scope>NUCLEOTIDE SEQUENCE [LARGE SCALE GENOMIC DNA]</scope>
</reference>